<comment type="catalytic activity">
    <reaction evidence="9">
        <text>Typically cleaves a -Gly-|-Phe- bond to release an N-terminal, basic peptide of 5-8 residues from type IV prepilin, and then N-methylates the new N-terminal amino group, the methyl donor being S-adenosyl-L-methionine.</text>
        <dbReference type="EC" id="3.4.23.43"/>
    </reaction>
</comment>
<evidence type="ECO:0000259" key="11">
    <source>
        <dbReference type="Pfam" id="PF01478"/>
    </source>
</evidence>
<dbReference type="GO" id="GO:0032259">
    <property type="term" value="P:methylation"/>
    <property type="evidence" value="ECO:0007669"/>
    <property type="project" value="UniProtKB-KW"/>
</dbReference>
<evidence type="ECO:0000256" key="5">
    <source>
        <dbReference type="ARBA" id="ARBA00022692"/>
    </source>
</evidence>
<evidence type="ECO:0000256" key="9">
    <source>
        <dbReference type="RuleBase" id="RU003794"/>
    </source>
</evidence>
<dbReference type="Gene3D" id="1.20.120.1220">
    <property type="match status" value="1"/>
</dbReference>
<keyword evidence="3" id="KW-1003">Cell membrane</keyword>
<comment type="caution">
    <text evidence="13">The sequence shown here is derived from an EMBL/GenBank/DDBJ whole genome shotgun (WGS) entry which is preliminary data.</text>
</comment>
<dbReference type="EC" id="2.1.1.-" evidence="9"/>
<feature type="transmembrane region" description="Helical" evidence="10">
    <location>
        <begin position="201"/>
        <end position="227"/>
    </location>
</feature>
<name>A0A6N8LS47_9SPHN</name>
<protein>
    <recommendedName>
        <fullName evidence="9">Prepilin leader peptidase/N-methyltransferase</fullName>
        <ecNumber evidence="9">2.1.1.-</ecNumber>
        <ecNumber evidence="9">3.4.23.43</ecNumber>
    </recommendedName>
</protein>
<comment type="function">
    <text evidence="9">Plays an essential role in type IV pili and type II pseudopili formation by proteolytically removing the leader sequence from substrate proteins and subsequently monomethylating the alpha-amino group of the newly exposed N-terminal phenylalanine.</text>
</comment>
<evidence type="ECO:0000256" key="10">
    <source>
        <dbReference type="SAM" id="Phobius"/>
    </source>
</evidence>
<evidence type="ECO:0000256" key="7">
    <source>
        <dbReference type="ARBA" id="ARBA00023136"/>
    </source>
</evidence>
<dbReference type="EC" id="3.4.23.43" evidence="9"/>
<keyword evidence="9" id="KW-0378">Hydrolase</keyword>
<evidence type="ECO:0000256" key="1">
    <source>
        <dbReference type="ARBA" id="ARBA00004429"/>
    </source>
</evidence>
<evidence type="ECO:0000256" key="6">
    <source>
        <dbReference type="ARBA" id="ARBA00022989"/>
    </source>
</evidence>
<feature type="transmembrane region" description="Helical" evidence="10">
    <location>
        <begin position="160"/>
        <end position="181"/>
    </location>
</feature>
<evidence type="ECO:0000256" key="3">
    <source>
        <dbReference type="ARBA" id="ARBA00022475"/>
    </source>
</evidence>
<keyword evidence="9" id="KW-0489">Methyltransferase</keyword>
<dbReference type="Proteomes" id="UP000436801">
    <property type="component" value="Unassembled WGS sequence"/>
</dbReference>
<dbReference type="AlphaFoldDB" id="A0A6N8LS47"/>
<evidence type="ECO:0000256" key="4">
    <source>
        <dbReference type="ARBA" id="ARBA00022519"/>
    </source>
</evidence>
<feature type="domain" description="Prepilin type IV endopeptidase peptidase" evidence="11">
    <location>
        <begin position="122"/>
        <end position="225"/>
    </location>
</feature>
<dbReference type="OrthoDB" id="9789291at2"/>
<dbReference type="InterPro" id="IPR010627">
    <property type="entry name" value="Prepilin_pept_A24_N"/>
</dbReference>
<dbReference type="PANTHER" id="PTHR30487">
    <property type="entry name" value="TYPE 4 PREPILIN-LIKE PROTEINS LEADER PEPTIDE-PROCESSING ENZYME"/>
    <property type="match status" value="1"/>
</dbReference>
<reference evidence="13 14" key="1">
    <citation type="submission" date="2019-12" db="EMBL/GenBank/DDBJ databases">
        <authorList>
            <person name="Zheng J."/>
        </authorList>
    </citation>
    <scope>NUCLEOTIDE SEQUENCE [LARGE SCALE GENOMIC DNA]</scope>
    <source>
        <strain evidence="13 14">DSM 27347</strain>
    </source>
</reference>
<evidence type="ECO:0000313" key="14">
    <source>
        <dbReference type="Proteomes" id="UP000436801"/>
    </source>
</evidence>
<keyword evidence="9" id="KW-0808">Transferase</keyword>
<feature type="transmembrane region" description="Helical" evidence="10">
    <location>
        <begin position="24"/>
        <end position="44"/>
    </location>
</feature>
<keyword evidence="4" id="KW-0997">Cell inner membrane</keyword>
<accession>A0A6N8LS47</accession>
<comment type="similarity">
    <text evidence="2 8">Belongs to the peptidase A24 family.</text>
</comment>
<feature type="domain" description="Prepilin peptidase A24 N-terminal" evidence="12">
    <location>
        <begin position="30"/>
        <end position="105"/>
    </location>
</feature>
<dbReference type="GO" id="GO:0004190">
    <property type="term" value="F:aspartic-type endopeptidase activity"/>
    <property type="evidence" value="ECO:0007669"/>
    <property type="project" value="UniProtKB-EC"/>
</dbReference>
<dbReference type="Pfam" id="PF06750">
    <property type="entry name" value="A24_N_bact"/>
    <property type="match status" value="1"/>
</dbReference>
<proteinExistence type="inferred from homology"/>
<evidence type="ECO:0000313" key="13">
    <source>
        <dbReference type="EMBL" id="MWC43790.1"/>
    </source>
</evidence>
<feature type="transmembrane region" description="Helical" evidence="10">
    <location>
        <begin position="239"/>
        <end position="258"/>
    </location>
</feature>
<keyword evidence="5 9" id="KW-0812">Transmembrane</keyword>
<dbReference type="Pfam" id="PF01478">
    <property type="entry name" value="Peptidase_A24"/>
    <property type="match status" value="1"/>
</dbReference>
<organism evidence="13 14">
    <name type="scientific">Sphingomonas carotinifaciens</name>
    <dbReference type="NCBI Taxonomy" id="1166323"/>
    <lineage>
        <taxon>Bacteria</taxon>
        <taxon>Pseudomonadati</taxon>
        <taxon>Pseudomonadota</taxon>
        <taxon>Alphaproteobacteria</taxon>
        <taxon>Sphingomonadales</taxon>
        <taxon>Sphingomonadaceae</taxon>
        <taxon>Sphingomonas</taxon>
    </lineage>
</organism>
<sequence length="263" mass="27216">MWCCSESTCWGCIGIYGGWSVTEAAIALGLLGAILGSFIAALVIRWPEGRSIATGRSACDGCGVTLRARELVPIVSACIQRGRCRRCGAAIDPVHWRIEGLGLAIGLSAGWVAGWPGMAGAAFGWLLLALGALDLRAFWLPDRLTGPLAVLGLIAGLPALADRIIGGVAGFGALWAIAFAYRHLRGREGLGGGDPKLLGAIGLWLGWRMLPPVLLAASLLGLAVVLIRMLRGHTVRASDAVPLGVLLAAAAYPAWLLMVGGGP</sequence>
<dbReference type="EMBL" id="WSUT01000005">
    <property type="protein sequence ID" value="MWC43790.1"/>
    <property type="molecule type" value="Genomic_DNA"/>
</dbReference>
<evidence type="ECO:0000256" key="2">
    <source>
        <dbReference type="ARBA" id="ARBA00005801"/>
    </source>
</evidence>
<dbReference type="InterPro" id="IPR000045">
    <property type="entry name" value="Prepilin_IV_endopep_pep"/>
</dbReference>
<gene>
    <name evidence="13" type="ORF">GQR91_08965</name>
</gene>
<keyword evidence="6 10" id="KW-1133">Transmembrane helix</keyword>
<dbReference type="PANTHER" id="PTHR30487:SF0">
    <property type="entry name" value="PREPILIN LEADER PEPTIDASE_N-METHYLTRANSFERASE-RELATED"/>
    <property type="match status" value="1"/>
</dbReference>
<dbReference type="InterPro" id="IPR050882">
    <property type="entry name" value="Prepilin_peptidase/N-MTase"/>
</dbReference>
<evidence type="ECO:0000256" key="8">
    <source>
        <dbReference type="RuleBase" id="RU003793"/>
    </source>
</evidence>
<keyword evidence="9" id="KW-0511">Multifunctional enzyme</keyword>
<dbReference type="GO" id="GO:0005886">
    <property type="term" value="C:plasma membrane"/>
    <property type="evidence" value="ECO:0007669"/>
    <property type="project" value="UniProtKB-SubCell"/>
</dbReference>
<dbReference type="GO" id="GO:0006465">
    <property type="term" value="P:signal peptide processing"/>
    <property type="evidence" value="ECO:0007669"/>
    <property type="project" value="TreeGrafter"/>
</dbReference>
<dbReference type="InterPro" id="IPR014032">
    <property type="entry name" value="Peptidase_A24A_bac"/>
</dbReference>
<dbReference type="PRINTS" id="PR00864">
    <property type="entry name" value="PREPILNPTASE"/>
</dbReference>
<keyword evidence="9" id="KW-0645">Protease</keyword>
<dbReference type="GO" id="GO:0008168">
    <property type="term" value="F:methyltransferase activity"/>
    <property type="evidence" value="ECO:0007669"/>
    <property type="project" value="UniProtKB-KW"/>
</dbReference>
<comment type="subcellular location">
    <subcellularLocation>
        <location evidence="1">Cell inner membrane</location>
        <topology evidence="1">Multi-pass membrane protein</topology>
    </subcellularLocation>
    <subcellularLocation>
        <location evidence="9">Cell membrane</location>
        <topology evidence="9">Multi-pass membrane protein</topology>
    </subcellularLocation>
</comment>
<evidence type="ECO:0000259" key="12">
    <source>
        <dbReference type="Pfam" id="PF06750"/>
    </source>
</evidence>
<keyword evidence="7 10" id="KW-0472">Membrane</keyword>